<dbReference type="AlphaFoldDB" id="A0A0B7GIE1"/>
<protein>
    <recommendedName>
        <fullName evidence="5">Proteinase</fullName>
    </recommendedName>
</protein>
<dbReference type="Pfam" id="PF14507">
    <property type="entry name" value="CppA_C"/>
    <property type="match status" value="1"/>
</dbReference>
<dbReference type="RefSeq" id="WP_072073352.1">
    <property type="nucleotide sequence ID" value="NZ_CDMW01000001.1"/>
</dbReference>
<dbReference type="Pfam" id="PF14506">
    <property type="entry name" value="CppA_N"/>
    <property type="match status" value="1"/>
</dbReference>
<accession>A0A0B7GIE1</accession>
<dbReference type="Proteomes" id="UP000183504">
    <property type="component" value="Unassembled WGS sequence"/>
</dbReference>
<evidence type="ECO:0000313" key="4">
    <source>
        <dbReference type="Proteomes" id="UP000183504"/>
    </source>
</evidence>
<dbReference type="Gene3D" id="3.10.180.10">
    <property type="entry name" value="2,3-Dihydroxybiphenyl 1,2-Dioxygenase, domain 1"/>
    <property type="match status" value="1"/>
</dbReference>
<dbReference type="EMBL" id="CDMW01000001">
    <property type="protein sequence ID" value="CEL89555.1"/>
    <property type="molecule type" value="Genomic_DNA"/>
</dbReference>
<dbReference type="InterPro" id="IPR032703">
    <property type="entry name" value="CppA_C"/>
</dbReference>
<dbReference type="InterPro" id="IPR032702">
    <property type="entry name" value="CppA_N"/>
</dbReference>
<evidence type="ECO:0000313" key="3">
    <source>
        <dbReference type="EMBL" id="CEL89555.1"/>
    </source>
</evidence>
<proteinExistence type="predicted"/>
<feature type="domain" description="CppA C-terminal" evidence="2">
    <location>
        <begin position="145"/>
        <end position="242"/>
    </location>
</feature>
<gene>
    <name evidence="3" type="ORF">SSV_0235</name>
</gene>
<dbReference type="Gene3D" id="3.10.180.40">
    <property type="entry name" value="C3-degrading proteinase like domains"/>
    <property type="match status" value="1"/>
</dbReference>
<feature type="domain" description="CppA N-terminal" evidence="1">
    <location>
        <begin position="10"/>
        <end position="130"/>
    </location>
</feature>
<organism evidence="3 4">
    <name type="scientific">Streptococcus sanguinis</name>
    <dbReference type="NCBI Taxonomy" id="1305"/>
    <lineage>
        <taxon>Bacteria</taxon>
        <taxon>Bacillati</taxon>
        <taxon>Bacillota</taxon>
        <taxon>Bacilli</taxon>
        <taxon>Lactobacillales</taxon>
        <taxon>Streptococcaceae</taxon>
        <taxon>Streptococcus</taxon>
    </lineage>
</organism>
<dbReference type="InterPro" id="IPR029068">
    <property type="entry name" value="Glyas_Bleomycin-R_OHBP_Dase"/>
</dbReference>
<evidence type="ECO:0008006" key="5">
    <source>
        <dbReference type="Google" id="ProtNLM"/>
    </source>
</evidence>
<name>A0A0B7GIE1_STRSA</name>
<reference evidence="3 4" key="1">
    <citation type="submission" date="2015-01" db="EMBL/GenBank/DDBJ databases">
        <authorList>
            <person name="Pelicic Vladimir"/>
        </authorList>
    </citation>
    <scope>NUCLEOTIDE SEQUENCE [LARGE SCALE GENOMIC DNA]</scope>
    <source>
        <strain evidence="3 4">2908</strain>
    </source>
</reference>
<evidence type="ECO:0000259" key="1">
    <source>
        <dbReference type="Pfam" id="PF14506"/>
    </source>
</evidence>
<evidence type="ECO:0000259" key="2">
    <source>
        <dbReference type="Pfam" id="PF14507"/>
    </source>
</evidence>
<sequence>MSANHIIRIIPVLKINNRHLNQEFFVKQLGMKALLEEAALLSLGDQTKTEKLQLEESPSMRSRRVKGPKKLARIVVKVADAKEIESLLAQKPAWTKLYQGEKGYAFEALSPEGDLVLLHAEENRANLQEVTAVSEFEMQEDFIGLSQFEIETVEIRVPDANAAQEFYSKIENALDFLIFTEAEGQDLQADNALTWDLTMLKAQVNRLETAALRPFFEGREVFVPKSDKFLLSQDSSKIELWFEA</sequence>
<dbReference type="SUPFAM" id="SSF54593">
    <property type="entry name" value="Glyoxalase/Bleomycin resistance protein/Dihydroxybiphenyl dioxygenase"/>
    <property type="match status" value="1"/>
</dbReference>